<dbReference type="SUPFAM" id="SSF48726">
    <property type="entry name" value="Immunoglobulin"/>
    <property type="match status" value="2"/>
</dbReference>
<evidence type="ECO:0000259" key="5">
    <source>
        <dbReference type="PROSITE" id="PS50835"/>
    </source>
</evidence>
<dbReference type="InterPro" id="IPR050488">
    <property type="entry name" value="Ig_Fc_receptor"/>
</dbReference>
<protein>
    <submittedName>
        <fullName evidence="6">Si:dkey-93h22.7</fullName>
    </submittedName>
</protein>
<evidence type="ECO:0000256" key="3">
    <source>
        <dbReference type="ARBA" id="ARBA00023180"/>
    </source>
</evidence>
<keyword evidence="7" id="KW-1185">Reference proteome</keyword>
<dbReference type="GO" id="GO:0009897">
    <property type="term" value="C:external side of plasma membrane"/>
    <property type="evidence" value="ECO:0007669"/>
    <property type="project" value="TreeGrafter"/>
</dbReference>
<dbReference type="Ensembl" id="ENSMAMT00000046600.1">
    <property type="protein sequence ID" value="ENSMAMP00000064976.1"/>
    <property type="gene ID" value="ENSMAMG00000026199.1"/>
</dbReference>
<dbReference type="GO" id="GO:0007166">
    <property type="term" value="P:cell surface receptor signaling pathway"/>
    <property type="evidence" value="ECO:0007669"/>
    <property type="project" value="TreeGrafter"/>
</dbReference>
<dbReference type="AlphaFoldDB" id="A0A7N8YQ79"/>
<keyword evidence="2" id="KW-1015">Disulfide bond</keyword>
<keyword evidence="1" id="KW-0732">Signal</keyword>
<name>A0A7N8YQ79_9TELE</name>
<dbReference type="GeneTree" id="ENSGT00530000069282"/>
<dbReference type="Pfam" id="PF13927">
    <property type="entry name" value="Ig_3"/>
    <property type="match status" value="1"/>
</dbReference>
<keyword evidence="4" id="KW-0812">Transmembrane</keyword>
<keyword evidence="3" id="KW-0325">Glycoprotein</keyword>
<dbReference type="GO" id="GO:0004888">
    <property type="term" value="F:transmembrane signaling receptor activity"/>
    <property type="evidence" value="ECO:0007669"/>
    <property type="project" value="TreeGrafter"/>
</dbReference>
<dbReference type="Proteomes" id="UP000261640">
    <property type="component" value="Unplaced"/>
</dbReference>
<evidence type="ECO:0000313" key="7">
    <source>
        <dbReference type="Proteomes" id="UP000261640"/>
    </source>
</evidence>
<dbReference type="PROSITE" id="PS50835">
    <property type="entry name" value="IG_LIKE"/>
    <property type="match status" value="2"/>
</dbReference>
<reference evidence="6" key="1">
    <citation type="submission" date="2025-08" db="UniProtKB">
        <authorList>
            <consortium name="Ensembl"/>
        </authorList>
    </citation>
    <scope>IDENTIFICATION</scope>
</reference>
<evidence type="ECO:0000256" key="4">
    <source>
        <dbReference type="SAM" id="Phobius"/>
    </source>
</evidence>
<dbReference type="Pfam" id="PF17736">
    <property type="entry name" value="Ig_C17orf99"/>
    <property type="match status" value="1"/>
</dbReference>
<evidence type="ECO:0000256" key="1">
    <source>
        <dbReference type="ARBA" id="ARBA00022729"/>
    </source>
</evidence>
<feature type="domain" description="Ig-like" evidence="5">
    <location>
        <begin position="320"/>
        <end position="396"/>
    </location>
</feature>
<keyword evidence="4" id="KW-1133">Transmembrane helix</keyword>
<dbReference type="InterPro" id="IPR003599">
    <property type="entry name" value="Ig_sub"/>
</dbReference>
<dbReference type="CDD" id="cd00096">
    <property type="entry name" value="Ig"/>
    <property type="match status" value="1"/>
</dbReference>
<feature type="domain" description="Ig-like" evidence="5">
    <location>
        <begin position="127"/>
        <end position="210"/>
    </location>
</feature>
<dbReference type="PANTHER" id="PTHR11481">
    <property type="entry name" value="IMMUNOGLOBULIN FC RECEPTOR"/>
    <property type="match status" value="1"/>
</dbReference>
<dbReference type="InterPro" id="IPR036179">
    <property type="entry name" value="Ig-like_dom_sf"/>
</dbReference>
<feature type="transmembrane region" description="Helical" evidence="4">
    <location>
        <begin position="413"/>
        <end position="439"/>
    </location>
</feature>
<dbReference type="InterPro" id="IPR013783">
    <property type="entry name" value="Ig-like_fold"/>
</dbReference>
<dbReference type="InParanoid" id="A0A7N8YQ79"/>
<dbReference type="InterPro" id="IPR007110">
    <property type="entry name" value="Ig-like_dom"/>
</dbReference>
<evidence type="ECO:0000256" key="2">
    <source>
        <dbReference type="ARBA" id="ARBA00023157"/>
    </source>
</evidence>
<accession>A0A7N8YQ79</accession>
<dbReference type="InterPro" id="IPR040878">
    <property type="entry name" value="IL-40-like_Ig"/>
</dbReference>
<proteinExistence type="predicted"/>
<dbReference type="Gene3D" id="2.60.40.10">
    <property type="entry name" value="Immunoglobulins"/>
    <property type="match status" value="2"/>
</dbReference>
<dbReference type="SMART" id="SM00409">
    <property type="entry name" value="IG"/>
    <property type="match status" value="3"/>
</dbReference>
<evidence type="ECO:0000313" key="6">
    <source>
        <dbReference type="Ensembl" id="ENSMAMP00000064976.1"/>
    </source>
</evidence>
<organism evidence="6 7">
    <name type="scientific">Mastacembelus armatus</name>
    <name type="common">zig-zag eel</name>
    <dbReference type="NCBI Taxonomy" id="205130"/>
    <lineage>
        <taxon>Eukaryota</taxon>
        <taxon>Metazoa</taxon>
        <taxon>Chordata</taxon>
        <taxon>Craniata</taxon>
        <taxon>Vertebrata</taxon>
        <taxon>Euteleostomi</taxon>
        <taxon>Actinopterygii</taxon>
        <taxon>Neopterygii</taxon>
        <taxon>Teleostei</taxon>
        <taxon>Neoteleostei</taxon>
        <taxon>Acanthomorphata</taxon>
        <taxon>Anabantaria</taxon>
        <taxon>Synbranchiformes</taxon>
        <taxon>Mastacembelidae</taxon>
        <taxon>Mastacembelus</taxon>
    </lineage>
</organism>
<keyword evidence="4" id="KW-0472">Membrane</keyword>
<sequence length="486" mass="54418">YYLICCSVFTGLCCCSKESNQSPLGRPQLSGPSEASVKQIVTFVCELETYPKNEPILLQLIQKGNQSRVLGESTSLSGGTGSFVKEIKRKHEGYLECRASLQNNTSIEATVSDLHYLKVFGECLFYQGSSEFFERTTLKLVCSVSEGTDVSYKWLMNGQLIASSRFHFASSEQLWINSTTSKDSGSYMCIATNHFSRTTYSSNSSQVIITVKDLVSDPEISFKVLKETSDNYTALVTCNSTRGTPPVTFSLYSNEQLVASMTREANLEAEFKVPLVLGQHMGFLQCRANNTDRITQSLQMALAVVRVGGRVTIHYETETGEAYSVVGLRLYCKVETGTHPEYQWFLNDTLLDGRGNFYYVVHQSPEQSMLRLSVDRRSAGTYHCKVSDIANTTAISSRKHYLDKEVLNRLPDLLVGFVFGCFTLVILLVSACCCAGVLFSKFTFFQLLPPPPHFLVRGNMVFYSFREQTIWRHVCVSHFLCSVLTP</sequence>
<dbReference type="PANTHER" id="PTHR11481:SF60">
    <property type="entry name" value="IG-LIKE DOMAIN-CONTAINING PROTEIN"/>
    <property type="match status" value="1"/>
</dbReference>
<reference evidence="6" key="2">
    <citation type="submission" date="2025-09" db="UniProtKB">
        <authorList>
            <consortium name="Ensembl"/>
        </authorList>
    </citation>
    <scope>IDENTIFICATION</scope>
</reference>
<dbReference type="GO" id="GO:0006955">
    <property type="term" value="P:immune response"/>
    <property type="evidence" value="ECO:0007669"/>
    <property type="project" value="TreeGrafter"/>
</dbReference>